<dbReference type="GO" id="GO:0004252">
    <property type="term" value="F:serine-type endopeptidase activity"/>
    <property type="evidence" value="ECO:0007669"/>
    <property type="project" value="InterPro"/>
</dbReference>
<feature type="transmembrane region" description="Helical" evidence="5">
    <location>
        <begin position="91"/>
        <end position="109"/>
    </location>
</feature>
<evidence type="ECO:0000256" key="5">
    <source>
        <dbReference type="SAM" id="Phobius"/>
    </source>
</evidence>
<proteinExistence type="predicted"/>
<dbReference type="RefSeq" id="WP_303491562.1">
    <property type="nucleotide sequence ID" value="NZ_JAUOPB010000003.1"/>
</dbReference>
<feature type="transmembrane region" description="Helical" evidence="5">
    <location>
        <begin position="68"/>
        <end position="84"/>
    </location>
</feature>
<dbReference type="Pfam" id="PF01694">
    <property type="entry name" value="Rhomboid"/>
    <property type="match status" value="1"/>
</dbReference>
<reference evidence="7" key="1">
    <citation type="submission" date="2023-07" db="EMBL/GenBank/DDBJ databases">
        <title>Genome content predicts the carbon catabolic preferences of heterotrophic bacteria.</title>
        <authorList>
            <person name="Gralka M."/>
        </authorList>
    </citation>
    <scope>NUCLEOTIDE SEQUENCE</scope>
    <source>
        <strain evidence="7">I3M17_2</strain>
    </source>
</reference>
<dbReference type="PROSITE" id="PS51257">
    <property type="entry name" value="PROKAR_LIPOPROTEIN"/>
    <property type="match status" value="1"/>
</dbReference>
<dbReference type="InterPro" id="IPR023826">
    <property type="entry name" value="Rhom-like_SP_proteobac"/>
</dbReference>
<keyword evidence="4 5" id="KW-0472">Membrane</keyword>
<evidence type="ECO:0000259" key="6">
    <source>
        <dbReference type="Pfam" id="PF01694"/>
    </source>
</evidence>
<evidence type="ECO:0000256" key="4">
    <source>
        <dbReference type="ARBA" id="ARBA00023136"/>
    </source>
</evidence>
<dbReference type="PANTHER" id="PTHR43066">
    <property type="entry name" value="RHOMBOID-RELATED PROTEIN"/>
    <property type="match status" value="1"/>
</dbReference>
<name>A0AAW7X635_9GAMM</name>
<dbReference type="GO" id="GO:0016020">
    <property type="term" value="C:membrane"/>
    <property type="evidence" value="ECO:0007669"/>
    <property type="project" value="UniProtKB-SubCell"/>
</dbReference>
<keyword evidence="3 5" id="KW-1133">Transmembrane helix</keyword>
<evidence type="ECO:0000256" key="3">
    <source>
        <dbReference type="ARBA" id="ARBA00022989"/>
    </source>
</evidence>
<dbReference type="SUPFAM" id="SSF144091">
    <property type="entry name" value="Rhomboid-like"/>
    <property type="match status" value="1"/>
</dbReference>
<evidence type="ECO:0000256" key="1">
    <source>
        <dbReference type="ARBA" id="ARBA00004141"/>
    </source>
</evidence>
<keyword evidence="2 5" id="KW-0812">Transmembrane</keyword>
<dbReference type="InterPro" id="IPR022764">
    <property type="entry name" value="Peptidase_S54_rhomboid_dom"/>
</dbReference>
<keyword evidence="7" id="KW-0378">Hydrolase</keyword>
<dbReference type="InterPro" id="IPR035952">
    <property type="entry name" value="Rhomboid-like_sf"/>
</dbReference>
<comment type="caution">
    <text evidence="7">The sequence shown here is derived from an EMBL/GenBank/DDBJ whole genome shotgun (WGS) entry which is preliminary data.</text>
</comment>
<feature type="transmembrane region" description="Helical" evidence="5">
    <location>
        <begin position="12"/>
        <end position="35"/>
    </location>
</feature>
<evidence type="ECO:0000313" key="8">
    <source>
        <dbReference type="Proteomes" id="UP001169760"/>
    </source>
</evidence>
<protein>
    <submittedName>
        <fullName evidence="7">Rhombosortase</fullName>
        <ecNumber evidence="7">3.4.21.-</ecNumber>
    </submittedName>
</protein>
<dbReference type="EMBL" id="JAUOPB010000003">
    <property type="protein sequence ID" value="MDO6421864.1"/>
    <property type="molecule type" value="Genomic_DNA"/>
</dbReference>
<dbReference type="Proteomes" id="UP001169760">
    <property type="component" value="Unassembled WGS sequence"/>
</dbReference>
<sequence>MDNKRPAVFTTMLGQSTPWFTIACCALLVVCYFYPPIFDLFYFERSLVNDGEVWRLLTSQFVHLDNQHLLYNCGAMLVLGLIIEEEHRIDAIVMLTIGLVVVGACLPFSQLDRYAGLSGAINALVPPAIWLVWARSKSIIPIAIALLYFGRLAWEFTQDTSLLSADLTWPSYTPAHLQGLAAGLGWMLIRAKPVLLAYRSQTTQEANNEAS</sequence>
<evidence type="ECO:0000313" key="7">
    <source>
        <dbReference type="EMBL" id="MDO6421864.1"/>
    </source>
</evidence>
<feature type="domain" description="Peptidase S54 rhomboid" evidence="6">
    <location>
        <begin position="51"/>
        <end position="190"/>
    </location>
</feature>
<dbReference type="EC" id="3.4.21.-" evidence="7"/>
<dbReference type="NCBIfam" id="TIGR03902">
    <property type="entry name" value="rhom_GG_sort"/>
    <property type="match status" value="1"/>
</dbReference>
<evidence type="ECO:0000256" key="2">
    <source>
        <dbReference type="ARBA" id="ARBA00022692"/>
    </source>
</evidence>
<gene>
    <name evidence="7" type="primary">rrtA</name>
    <name evidence="7" type="ORF">Q4521_05220</name>
</gene>
<organism evidence="7 8">
    <name type="scientific">Saccharophagus degradans</name>
    <dbReference type="NCBI Taxonomy" id="86304"/>
    <lineage>
        <taxon>Bacteria</taxon>
        <taxon>Pseudomonadati</taxon>
        <taxon>Pseudomonadota</taxon>
        <taxon>Gammaproteobacteria</taxon>
        <taxon>Cellvibrionales</taxon>
        <taxon>Cellvibrionaceae</taxon>
        <taxon>Saccharophagus</taxon>
    </lineage>
</organism>
<dbReference type="AlphaFoldDB" id="A0AAW7X635"/>
<accession>A0AAW7X635</accession>
<dbReference type="Gene3D" id="1.20.1540.10">
    <property type="entry name" value="Rhomboid-like"/>
    <property type="match status" value="1"/>
</dbReference>
<comment type="subcellular location">
    <subcellularLocation>
        <location evidence="1">Membrane</location>
        <topology evidence="1">Multi-pass membrane protein</topology>
    </subcellularLocation>
</comment>